<keyword evidence="5" id="KW-0418">Kinase</keyword>
<name>A0A8T2T5Q9_CERRI</name>
<comment type="similarity">
    <text evidence="1">Belongs to the protein kinase superfamily. STE Ser/Thr protein kinase family. MAP kinase kinase kinase subfamily.</text>
</comment>
<evidence type="ECO:0000256" key="9">
    <source>
        <dbReference type="PROSITE-ProRule" id="PRU10141"/>
    </source>
</evidence>
<feature type="region of interest" description="Disordered" evidence="10">
    <location>
        <begin position="69"/>
        <end position="93"/>
    </location>
</feature>
<dbReference type="PROSITE" id="PS00107">
    <property type="entry name" value="PROTEIN_KINASE_ATP"/>
    <property type="match status" value="1"/>
</dbReference>
<reference evidence="12" key="1">
    <citation type="submission" date="2021-08" db="EMBL/GenBank/DDBJ databases">
        <title>WGS assembly of Ceratopteris richardii.</title>
        <authorList>
            <person name="Marchant D.B."/>
            <person name="Chen G."/>
            <person name="Jenkins J."/>
            <person name="Shu S."/>
            <person name="Leebens-Mack J."/>
            <person name="Grimwood J."/>
            <person name="Schmutz J."/>
            <person name="Soltis P."/>
            <person name="Soltis D."/>
            <person name="Chen Z.-H."/>
        </authorList>
    </citation>
    <scope>NUCLEOTIDE SEQUENCE</scope>
    <source>
        <strain evidence="12">Whitten #5841</strain>
        <tissue evidence="12">Leaf</tissue>
    </source>
</reference>
<dbReference type="Pfam" id="PF00069">
    <property type="entry name" value="Pkinase"/>
    <property type="match status" value="1"/>
</dbReference>
<evidence type="ECO:0000256" key="5">
    <source>
        <dbReference type="ARBA" id="ARBA00022777"/>
    </source>
</evidence>
<dbReference type="PROSITE" id="PS50011">
    <property type="entry name" value="PROTEIN_KINASE_DOM"/>
    <property type="match status" value="1"/>
</dbReference>
<comment type="catalytic activity">
    <reaction evidence="8">
        <text>L-seryl-[protein] + ATP = O-phospho-L-seryl-[protein] + ADP + H(+)</text>
        <dbReference type="Rhea" id="RHEA:17989"/>
        <dbReference type="Rhea" id="RHEA-COMP:9863"/>
        <dbReference type="Rhea" id="RHEA-COMP:11604"/>
        <dbReference type="ChEBI" id="CHEBI:15378"/>
        <dbReference type="ChEBI" id="CHEBI:29999"/>
        <dbReference type="ChEBI" id="CHEBI:30616"/>
        <dbReference type="ChEBI" id="CHEBI:83421"/>
        <dbReference type="ChEBI" id="CHEBI:456216"/>
        <dbReference type="EC" id="2.7.11.25"/>
    </reaction>
</comment>
<dbReference type="InterPro" id="IPR050538">
    <property type="entry name" value="MAP_kinase_kinase_kinase"/>
</dbReference>
<comment type="caution">
    <text evidence="12">The sequence shown here is derived from an EMBL/GenBank/DDBJ whole genome shotgun (WGS) entry which is preliminary data.</text>
</comment>
<evidence type="ECO:0000256" key="3">
    <source>
        <dbReference type="ARBA" id="ARBA00022679"/>
    </source>
</evidence>
<evidence type="ECO:0000313" key="12">
    <source>
        <dbReference type="EMBL" id="KAH7388429.1"/>
    </source>
</evidence>
<dbReference type="InterPro" id="IPR011009">
    <property type="entry name" value="Kinase-like_dom_sf"/>
</dbReference>
<evidence type="ECO:0000256" key="6">
    <source>
        <dbReference type="ARBA" id="ARBA00022840"/>
    </source>
</evidence>
<dbReference type="Proteomes" id="UP000825935">
    <property type="component" value="Chromosome 16"/>
</dbReference>
<comment type="catalytic activity">
    <reaction evidence="7">
        <text>L-threonyl-[protein] + ATP = O-phospho-L-threonyl-[protein] + ADP + H(+)</text>
        <dbReference type="Rhea" id="RHEA:46608"/>
        <dbReference type="Rhea" id="RHEA-COMP:11060"/>
        <dbReference type="Rhea" id="RHEA-COMP:11605"/>
        <dbReference type="ChEBI" id="CHEBI:15378"/>
        <dbReference type="ChEBI" id="CHEBI:30013"/>
        <dbReference type="ChEBI" id="CHEBI:30616"/>
        <dbReference type="ChEBI" id="CHEBI:61977"/>
        <dbReference type="ChEBI" id="CHEBI:456216"/>
        <dbReference type="EC" id="2.7.11.25"/>
    </reaction>
</comment>
<keyword evidence="6 9" id="KW-0067">ATP-binding</keyword>
<dbReference type="InterPro" id="IPR000719">
    <property type="entry name" value="Prot_kinase_dom"/>
</dbReference>
<dbReference type="SMART" id="SM00220">
    <property type="entry name" value="S_TKc"/>
    <property type="match status" value="1"/>
</dbReference>
<feature type="compositionally biased region" description="Polar residues" evidence="10">
    <location>
        <begin position="73"/>
        <end position="92"/>
    </location>
</feature>
<dbReference type="PANTHER" id="PTHR48016:SF17">
    <property type="entry name" value="MITOGEN-ACTIVATED PROTEIN KINASE KINASE KINASE YODA"/>
    <property type="match status" value="1"/>
</dbReference>
<keyword evidence="3" id="KW-0808">Transferase</keyword>
<dbReference type="GO" id="GO:0005737">
    <property type="term" value="C:cytoplasm"/>
    <property type="evidence" value="ECO:0007669"/>
    <property type="project" value="TreeGrafter"/>
</dbReference>
<evidence type="ECO:0000256" key="1">
    <source>
        <dbReference type="ARBA" id="ARBA00006529"/>
    </source>
</evidence>
<proteinExistence type="inferred from homology"/>
<dbReference type="SUPFAM" id="SSF56112">
    <property type="entry name" value="Protein kinase-like (PK-like)"/>
    <property type="match status" value="1"/>
</dbReference>
<gene>
    <name evidence="12" type="ORF">KP509_16G075000</name>
</gene>
<evidence type="ECO:0000256" key="10">
    <source>
        <dbReference type="SAM" id="MobiDB-lite"/>
    </source>
</evidence>
<dbReference type="GO" id="GO:0004709">
    <property type="term" value="F:MAP kinase kinase kinase activity"/>
    <property type="evidence" value="ECO:0007669"/>
    <property type="project" value="UniProtKB-EC"/>
</dbReference>
<evidence type="ECO:0000256" key="7">
    <source>
        <dbReference type="ARBA" id="ARBA00047559"/>
    </source>
</evidence>
<keyword evidence="13" id="KW-1185">Reference proteome</keyword>
<dbReference type="PANTHER" id="PTHR48016">
    <property type="entry name" value="MAP KINASE KINASE KINASE SSK2-RELATED-RELATED"/>
    <property type="match status" value="1"/>
</dbReference>
<dbReference type="EC" id="2.7.11.25" evidence="2"/>
<organism evidence="12 13">
    <name type="scientific">Ceratopteris richardii</name>
    <name type="common">Triangle waterfern</name>
    <dbReference type="NCBI Taxonomy" id="49495"/>
    <lineage>
        <taxon>Eukaryota</taxon>
        <taxon>Viridiplantae</taxon>
        <taxon>Streptophyta</taxon>
        <taxon>Embryophyta</taxon>
        <taxon>Tracheophyta</taxon>
        <taxon>Polypodiopsida</taxon>
        <taxon>Polypodiidae</taxon>
        <taxon>Polypodiales</taxon>
        <taxon>Pteridineae</taxon>
        <taxon>Pteridaceae</taxon>
        <taxon>Parkerioideae</taxon>
        <taxon>Ceratopteris</taxon>
    </lineage>
</organism>
<dbReference type="GO" id="GO:0005524">
    <property type="term" value="F:ATP binding"/>
    <property type="evidence" value="ECO:0007669"/>
    <property type="project" value="UniProtKB-UniRule"/>
</dbReference>
<evidence type="ECO:0000259" key="11">
    <source>
        <dbReference type="PROSITE" id="PS50011"/>
    </source>
</evidence>
<feature type="region of interest" description="Disordered" evidence="10">
    <location>
        <begin position="138"/>
        <end position="182"/>
    </location>
</feature>
<feature type="domain" description="Protein kinase" evidence="11">
    <location>
        <begin position="442"/>
        <end position="689"/>
    </location>
</feature>
<protein>
    <recommendedName>
        <fullName evidence="2">mitogen-activated protein kinase kinase kinase</fullName>
        <ecNumber evidence="2">2.7.11.25</ecNumber>
    </recommendedName>
</protein>
<sequence>MVRLFGIFDRKKQISSGSCARSSVHPSDSHGQQTCMVKSAKIIDRLGPSTPEEVREVKELLRRGFVREHPSDNDSVTTRINDENGQSSSVRNGDQCIEQGPSSIVISTTADIDHGSGEKYHRARPGKLLLVDKNKATWTTNRESHPHTPHGSPSDTERAKNFSCVDNSPCKSSSPPPPFEKHYLPTPVVRTVEEISFIAHPLPQPPSPTRAVVIGRVEHRGPSAMFHSPSCEALMQSHIDIKECETSLRVAEFDFVRKTMQKAEVLPNISRSDFLVLGQGQHTMSLMAPQPELHHPPQNIPPPMIPLHVQRTPQSTPSTPRSVAHCIPQYIPSQRSQCRTAQNLQETPASTNPWQLHQQVSANRIQIMQAPLSPNRLQLHQQVPANRTQMMHAPLSPSRWSPRPTSQAQNRIECYSPPEQGNFVHSMPPGTPLPMPLCPRNWTKGKILGQGSFGTVYEGLNLDNGSFFAVKVSHEENVSPEIPQEVEVLSKLDHPNIVRYLGSSIEERRLCIFLELVSKGSLGSNLRNYRCFGDHMIRNYTKQILLGLNYLHQKRTIHRDIKCANILVDVSGQVKLADFGIAKQVGESLVSSVKGTPLYMAPEVLSNGDCYSFPADIWSLGCTVLEMADGKPPWSDLEGYGFLFKVKQGVLPPLPDSLSSEGKDFIQCCLRMQPKDRPTAAELLRHPFVLNAVTPQSLFTRSAPPSPFLPTNLCAT</sequence>
<dbReference type="EMBL" id="CM035421">
    <property type="protein sequence ID" value="KAH7388429.1"/>
    <property type="molecule type" value="Genomic_DNA"/>
</dbReference>
<dbReference type="AlphaFoldDB" id="A0A8T2T5Q9"/>
<feature type="binding site" evidence="9">
    <location>
        <position position="471"/>
    </location>
    <ligand>
        <name>ATP</name>
        <dbReference type="ChEBI" id="CHEBI:30616"/>
    </ligand>
</feature>
<dbReference type="InterPro" id="IPR017441">
    <property type="entry name" value="Protein_kinase_ATP_BS"/>
</dbReference>
<evidence type="ECO:0000256" key="8">
    <source>
        <dbReference type="ARBA" id="ARBA00048329"/>
    </source>
</evidence>
<dbReference type="OrthoDB" id="266718at2759"/>
<dbReference type="Gene3D" id="1.10.510.10">
    <property type="entry name" value="Transferase(Phosphotransferase) domain 1"/>
    <property type="match status" value="1"/>
</dbReference>
<evidence type="ECO:0000256" key="2">
    <source>
        <dbReference type="ARBA" id="ARBA00012406"/>
    </source>
</evidence>
<accession>A0A8T2T5Q9</accession>
<keyword evidence="4 9" id="KW-0547">Nucleotide-binding</keyword>
<evidence type="ECO:0000313" key="13">
    <source>
        <dbReference type="Proteomes" id="UP000825935"/>
    </source>
</evidence>
<evidence type="ECO:0000256" key="4">
    <source>
        <dbReference type="ARBA" id="ARBA00022741"/>
    </source>
</evidence>